<feature type="coiled-coil region" evidence="1">
    <location>
        <begin position="135"/>
        <end position="162"/>
    </location>
</feature>
<feature type="region of interest" description="Disordered" evidence="2">
    <location>
        <begin position="68"/>
        <end position="94"/>
    </location>
</feature>
<organism evidence="3 4">
    <name type="scientific">Trichormus variabilis NIES-23</name>
    <dbReference type="NCBI Taxonomy" id="1973479"/>
    <lineage>
        <taxon>Bacteria</taxon>
        <taxon>Bacillati</taxon>
        <taxon>Cyanobacteriota</taxon>
        <taxon>Cyanophyceae</taxon>
        <taxon>Nostocales</taxon>
        <taxon>Nostocaceae</taxon>
        <taxon>Trichormus</taxon>
    </lineage>
</organism>
<protein>
    <recommendedName>
        <fullName evidence="5">Peptidase A2 domain-containing protein</fullName>
    </recommendedName>
</protein>
<dbReference type="InterPro" id="IPR021109">
    <property type="entry name" value="Peptidase_aspartic_dom_sf"/>
</dbReference>
<reference evidence="3 4" key="1">
    <citation type="submission" date="2017-06" db="EMBL/GenBank/DDBJ databases">
        <title>Genome sequencing of cyanobaciteial culture collection at National Institute for Environmental Studies (NIES).</title>
        <authorList>
            <person name="Hirose Y."/>
            <person name="Shimura Y."/>
            <person name="Fujisawa T."/>
            <person name="Nakamura Y."/>
            <person name="Kawachi M."/>
        </authorList>
    </citation>
    <scope>NUCLEOTIDE SEQUENCE [LARGE SCALE GENOMIC DNA]</scope>
    <source>
        <strain evidence="3 4">NIES-23</strain>
    </source>
</reference>
<dbReference type="InterPro" id="IPR034122">
    <property type="entry name" value="Retropepsin-like_bacterial"/>
</dbReference>
<keyword evidence="1" id="KW-0175">Coiled coil</keyword>
<dbReference type="SUPFAM" id="SSF50630">
    <property type="entry name" value="Acid proteases"/>
    <property type="match status" value="1"/>
</dbReference>
<dbReference type="CDD" id="cd05483">
    <property type="entry name" value="retropepsin_like_bacteria"/>
    <property type="match status" value="1"/>
</dbReference>
<dbReference type="Pfam" id="PF13975">
    <property type="entry name" value="gag-asp_proteas"/>
    <property type="match status" value="1"/>
</dbReference>
<dbReference type="AlphaFoldDB" id="A0A1Z4KT30"/>
<evidence type="ECO:0000313" key="4">
    <source>
        <dbReference type="Proteomes" id="UP000217507"/>
    </source>
</evidence>
<evidence type="ECO:0000313" key="3">
    <source>
        <dbReference type="EMBL" id="BAY72129.1"/>
    </source>
</evidence>
<gene>
    <name evidence="3" type="ORF">NIES23_49530</name>
</gene>
<evidence type="ECO:0000256" key="2">
    <source>
        <dbReference type="SAM" id="MobiDB-lite"/>
    </source>
</evidence>
<feature type="compositionally biased region" description="Low complexity" evidence="2">
    <location>
        <begin position="85"/>
        <end position="94"/>
    </location>
</feature>
<feature type="region of interest" description="Disordered" evidence="2">
    <location>
        <begin position="169"/>
        <end position="193"/>
    </location>
</feature>
<name>A0A1Z4KT30_ANAVA</name>
<dbReference type="Proteomes" id="UP000217507">
    <property type="component" value="Chromosome"/>
</dbReference>
<evidence type="ECO:0008006" key="5">
    <source>
        <dbReference type="Google" id="ProtNLM"/>
    </source>
</evidence>
<proteinExistence type="predicted"/>
<dbReference type="Gene3D" id="2.40.70.10">
    <property type="entry name" value="Acid Proteases"/>
    <property type="match status" value="1"/>
</dbReference>
<accession>A0A1Z4KT30</accession>
<sequence length="369" mass="39763">MTPHSLNMPSLEQVRLQLIMLQPFLSRAILICLSGTIAFFSVACSTDKQKTAILRNQQSVVTEDLPVPVSDEPQVAPNIPESKELPSSPMEPSSFEMGLDKAAGAESISQSAQSPDDWYLVASQFHDAIALMKQVEKQSSEFAIAQTKISEYQRQMKNAVRQANTVARPLPTRPTPRVVATAPQQSSSPQFVIPVPPPGSTKLSTEPVNFPISAALTSEQDVFVAPIKRRIGGTPIVTVTFNGQQQFDMIVDTGASGTVITQEMANALRVVTVGKAKANTASSKGVEFPIGYVDSMAVGGVIVNRVPVAIAGAELETGLLGHDFFGNYDVTIRRNVVEFRRQAHSEANSPESIPIVPILPRQYQSVGSP</sequence>
<evidence type="ECO:0000256" key="1">
    <source>
        <dbReference type="SAM" id="Coils"/>
    </source>
</evidence>
<feature type="compositionally biased region" description="Low complexity" evidence="2">
    <location>
        <begin position="169"/>
        <end position="183"/>
    </location>
</feature>
<dbReference type="EMBL" id="AP018216">
    <property type="protein sequence ID" value="BAY72129.1"/>
    <property type="molecule type" value="Genomic_DNA"/>
</dbReference>